<comment type="caution">
    <text evidence="1">The sequence shown here is derived from an EMBL/GenBank/DDBJ whole genome shotgun (WGS) entry which is preliminary data.</text>
</comment>
<name>A0AAW6FLN7_9BACT</name>
<reference evidence="1" key="1">
    <citation type="submission" date="2023-01" db="EMBL/GenBank/DDBJ databases">
        <title>Human gut microbiome strain richness.</title>
        <authorList>
            <person name="Chen-Liaw A."/>
        </authorList>
    </citation>
    <scope>NUCLEOTIDE SEQUENCE</scope>
    <source>
        <strain evidence="1">RTP21484st1_B7_RTP21484_190118</strain>
    </source>
</reference>
<accession>A0AAW6FLN7</accession>
<evidence type="ECO:0000313" key="2">
    <source>
        <dbReference type="Proteomes" id="UP001212263"/>
    </source>
</evidence>
<dbReference type="Proteomes" id="UP001212263">
    <property type="component" value="Unassembled WGS sequence"/>
</dbReference>
<dbReference type="AlphaFoldDB" id="A0AAW6FLN7"/>
<dbReference type="EMBL" id="JAQMRD010000034">
    <property type="protein sequence ID" value="MDB9224923.1"/>
    <property type="molecule type" value="Genomic_DNA"/>
</dbReference>
<sequence length="320" mass="35891">MPNTITEKLIGSAEKYRKPLLQLPAIGVTEALVHMTGRPGVIHKETTSWMTGDFELRPYNGEKNAGKNIGLNARTLETFLGSCVEEFDPNILRSTIYGQLYAKGGKIEDEQINKGILMKIMKTLMKKLNNSLFTAVRNENGTKTSELFNGFDTITQKEITDGNISTAKGNYIEIEEITSQNAVDILKSVYRAASDELKNEETKLFIPRVVYDAYCDDYQLTVGAAPYNKAFDKTFIEGSQNMCELVPLVSKKGSKFFQLTTKSNMLYGYGNGVEKETIRVRECDNPFLLQFVAALFFGVDYEYIGEERLLIAEQKAPLGE</sequence>
<protein>
    <recommendedName>
        <fullName evidence="3">Phage major capsid protein</fullName>
    </recommendedName>
</protein>
<proteinExistence type="predicted"/>
<dbReference type="RefSeq" id="WP_195203657.1">
    <property type="nucleotide sequence ID" value="NZ_JADMUD010000015.1"/>
</dbReference>
<organism evidence="1 2">
    <name type="scientific">Odoribacter splanchnicus</name>
    <dbReference type="NCBI Taxonomy" id="28118"/>
    <lineage>
        <taxon>Bacteria</taxon>
        <taxon>Pseudomonadati</taxon>
        <taxon>Bacteroidota</taxon>
        <taxon>Bacteroidia</taxon>
        <taxon>Bacteroidales</taxon>
        <taxon>Odoribacteraceae</taxon>
        <taxon>Odoribacter</taxon>
    </lineage>
</organism>
<evidence type="ECO:0000313" key="1">
    <source>
        <dbReference type="EMBL" id="MDB9224923.1"/>
    </source>
</evidence>
<evidence type="ECO:0008006" key="3">
    <source>
        <dbReference type="Google" id="ProtNLM"/>
    </source>
</evidence>
<gene>
    <name evidence="1" type="ORF">PN645_18265</name>
</gene>